<organism evidence="1 2">
    <name type="scientific">Streptococcus agalactiae LMG 14747</name>
    <dbReference type="NCBI Taxonomy" id="1154860"/>
    <lineage>
        <taxon>Bacteria</taxon>
        <taxon>Bacillati</taxon>
        <taxon>Bacillota</taxon>
        <taxon>Bacilli</taxon>
        <taxon>Lactobacillales</taxon>
        <taxon>Streptococcaceae</taxon>
        <taxon>Streptococcus</taxon>
    </lineage>
</organism>
<evidence type="ECO:0000313" key="2">
    <source>
        <dbReference type="Proteomes" id="UP000018482"/>
    </source>
</evidence>
<name>V6Z4G7_STRAG</name>
<comment type="caution">
    <text evidence="1">The sequence shown here is derived from an EMBL/GenBank/DDBJ whole genome shotgun (WGS) entry which is preliminary data.</text>
</comment>
<dbReference type="NCBIfam" id="TIGR01603">
    <property type="entry name" value="maj_tail_phi13"/>
    <property type="match status" value="1"/>
</dbReference>
<gene>
    <name evidence="1" type="ORF">SAG0136_11470</name>
</gene>
<proteinExistence type="predicted"/>
<dbReference type="EMBL" id="ANQC01000143">
    <property type="protein sequence ID" value="ESV55790.1"/>
    <property type="molecule type" value="Genomic_DNA"/>
</dbReference>
<evidence type="ECO:0000313" key="1">
    <source>
        <dbReference type="EMBL" id="ESV55790.1"/>
    </source>
</evidence>
<sequence>MNFKKGILMAEQNKVTFGLQDVHWAEVTKEGSDGALTYGAVERLRGAAELTLDPTGDSGSYKADNINYYTAESNDGYTGTLKVASLTQEFLTRVLGETIDSTSKVVTELASSEKKYFALMFRFEGDKKETLHVLYYCYASRPKLGSKTKSGSDINEVELNFTASPRPLDKVVRRRTTEDTPDEVRNNWFKKVYEPTANGGRT</sequence>
<accession>V6Z4G7</accession>
<reference evidence="1 2" key="1">
    <citation type="submission" date="2013-05" db="EMBL/GenBank/DDBJ databases">
        <authorList>
            <person name="Richards V.P."/>
            <person name="Durkin S.A.S."/>
            <person name="Kim M."/>
            <person name="Pavinski Bitar P.D."/>
            <person name="Stanhope M.J."/>
            <person name="Town C.D."/>
            <person name="Venter J.C."/>
        </authorList>
    </citation>
    <scope>NUCLEOTIDE SEQUENCE [LARGE SCALE GENOMIC DNA]</scope>
    <source>
        <strain evidence="1 2">LMG 14747</strain>
    </source>
</reference>
<dbReference type="AlphaFoldDB" id="V6Z4G7"/>
<protein>
    <submittedName>
        <fullName evidence="1">Phage tail protein</fullName>
    </submittedName>
</protein>
<dbReference type="InterPro" id="IPR006490">
    <property type="entry name" value="Maj_tail_phi13"/>
</dbReference>
<dbReference type="eggNOG" id="ENOG502Z7JU">
    <property type="taxonomic scope" value="Bacteria"/>
</dbReference>
<dbReference type="Proteomes" id="UP000018482">
    <property type="component" value="Unassembled WGS sequence"/>
</dbReference>